<evidence type="ECO:0000313" key="2">
    <source>
        <dbReference type="Proteomes" id="UP000092445"/>
    </source>
</evidence>
<proteinExistence type="predicted"/>
<name>A0A1B0ABX5_GLOPL</name>
<reference evidence="1" key="2">
    <citation type="submission" date="2020-05" db="UniProtKB">
        <authorList>
            <consortium name="EnsemblMetazoa"/>
        </authorList>
    </citation>
    <scope>IDENTIFICATION</scope>
    <source>
        <strain evidence="1">IAEA</strain>
    </source>
</reference>
<protein>
    <submittedName>
        <fullName evidence="1">Uncharacterized protein</fullName>
    </submittedName>
</protein>
<accession>A0A1B0ABX5</accession>
<dbReference type="AlphaFoldDB" id="A0A1B0ABX5"/>
<reference evidence="2" key="1">
    <citation type="submission" date="2014-03" db="EMBL/GenBank/DDBJ databases">
        <authorList>
            <person name="Aksoy S."/>
            <person name="Warren W."/>
            <person name="Wilson R.K."/>
        </authorList>
    </citation>
    <scope>NUCLEOTIDE SEQUENCE [LARGE SCALE GENOMIC DNA]</scope>
    <source>
        <strain evidence="2">IAEA</strain>
    </source>
</reference>
<sequence length="77" mass="9080">MTSEAVAGLRCLEHHHYHHHFELNLWLPPETDENFIINHLNDDELPNSGINRNPIQFLSPLLQLFTHRAITFNCCRH</sequence>
<dbReference type="VEuPathDB" id="VectorBase:GPAI040621"/>
<keyword evidence="2" id="KW-1185">Reference proteome</keyword>
<dbReference type="EnsemblMetazoa" id="GPAI040621-RA">
    <property type="protein sequence ID" value="GPAI040621-PA"/>
    <property type="gene ID" value="GPAI040621"/>
</dbReference>
<dbReference type="Proteomes" id="UP000092445">
    <property type="component" value="Unassembled WGS sequence"/>
</dbReference>
<organism evidence="1 2">
    <name type="scientific">Glossina pallidipes</name>
    <name type="common">Tsetse fly</name>
    <dbReference type="NCBI Taxonomy" id="7398"/>
    <lineage>
        <taxon>Eukaryota</taxon>
        <taxon>Metazoa</taxon>
        <taxon>Ecdysozoa</taxon>
        <taxon>Arthropoda</taxon>
        <taxon>Hexapoda</taxon>
        <taxon>Insecta</taxon>
        <taxon>Pterygota</taxon>
        <taxon>Neoptera</taxon>
        <taxon>Endopterygota</taxon>
        <taxon>Diptera</taxon>
        <taxon>Brachycera</taxon>
        <taxon>Muscomorpha</taxon>
        <taxon>Hippoboscoidea</taxon>
        <taxon>Glossinidae</taxon>
        <taxon>Glossina</taxon>
    </lineage>
</organism>
<evidence type="ECO:0000313" key="1">
    <source>
        <dbReference type="EnsemblMetazoa" id="GPAI040621-PA"/>
    </source>
</evidence>